<dbReference type="PROSITE" id="PS51257">
    <property type="entry name" value="PROKAR_LIPOPROTEIN"/>
    <property type="match status" value="1"/>
</dbReference>
<comment type="caution">
    <text evidence="1">The sequence shown here is derived from an EMBL/GenBank/DDBJ whole genome shotgun (WGS) entry which is preliminary data.</text>
</comment>
<dbReference type="Proteomes" id="UP001162483">
    <property type="component" value="Unassembled WGS sequence"/>
</dbReference>
<accession>A0ABN9GQ03</accession>
<keyword evidence="2" id="KW-1185">Reference proteome</keyword>
<protein>
    <submittedName>
        <fullName evidence="1">Uncharacterized protein</fullName>
    </submittedName>
</protein>
<organism evidence="1 2">
    <name type="scientific">Staurois parvus</name>
    <dbReference type="NCBI Taxonomy" id="386267"/>
    <lineage>
        <taxon>Eukaryota</taxon>
        <taxon>Metazoa</taxon>
        <taxon>Chordata</taxon>
        <taxon>Craniata</taxon>
        <taxon>Vertebrata</taxon>
        <taxon>Euteleostomi</taxon>
        <taxon>Amphibia</taxon>
        <taxon>Batrachia</taxon>
        <taxon>Anura</taxon>
        <taxon>Neobatrachia</taxon>
        <taxon>Ranoidea</taxon>
        <taxon>Ranidae</taxon>
        <taxon>Staurois</taxon>
    </lineage>
</organism>
<reference evidence="1" key="1">
    <citation type="submission" date="2023-05" db="EMBL/GenBank/DDBJ databases">
        <authorList>
            <person name="Stuckert A."/>
        </authorList>
    </citation>
    <scope>NUCLEOTIDE SEQUENCE</scope>
</reference>
<sequence>MRRCKGSPCSTYLVLRSRDVFPAASPMPASGSCVPVPVTSGRTGAADGGKFENLKKNSFFFKTILHSKTLLFQPISHTFCPECFVLCPAYIFTVLSAWKLRNVHGVQKASL</sequence>
<evidence type="ECO:0000313" key="2">
    <source>
        <dbReference type="Proteomes" id="UP001162483"/>
    </source>
</evidence>
<name>A0ABN9GQ03_9NEOB</name>
<evidence type="ECO:0000313" key="1">
    <source>
        <dbReference type="EMBL" id="CAI9611435.1"/>
    </source>
</evidence>
<proteinExistence type="predicted"/>
<dbReference type="EMBL" id="CATNWA010019125">
    <property type="protein sequence ID" value="CAI9611435.1"/>
    <property type="molecule type" value="Genomic_DNA"/>
</dbReference>
<gene>
    <name evidence="1" type="ORF">SPARVUS_LOCUS14562757</name>
</gene>